<sequence length="409" mass="45249">MWLPTRLDSTLPLALEGYAWLPNRLRRADSDVLATRLLGQRAVALHGPEAARFFYDERHIRRHGAVPEAVRGTLLGRGAVHTLDGNAHRVRKAMFLALLTGGGVEDLVARTEAAWDAAARSWAGRRVMLFDETARVLTRAVCDWTGVPLPGAEVSGLAADLVAMVDGFATAGPRHWRARLARGRRERWLADLMQRVRHGDAVVPEESAVAAVAGHRDADGWPLDPRTGAVEVLNIVRPTVAVTWFVAFTGHALHRWPAYRERLAGGDPAFAEAFAHEVRRFYPFAPFVGGRAVTDLTWRGVRIPARTMVLLDLYGQNHDPRVWPDPYRFEPERYVGREIGPFELVPQGGGDPRTGHRCPGEAITVALLRSLAVRLARLDYRVPPQDLRIALHRIPARPASGVLVDVPPV</sequence>
<dbReference type="PANTHER" id="PTHR24286:SF24">
    <property type="entry name" value="LANOSTEROL 14-ALPHA DEMETHYLASE"/>
    <property type="match status" value="1"/>
</dbReference>
<keyword evidence="9" id="KW-1185">Reference proteome</keyword>
<evidence type="ECO:0000313" key="9">
    <source>
        <dbReference type="Proteomes" id="UP001500307"/>
    </source>
</evidence>
<dbReference type="EMBL" id="BAABGU010000044">
    <property type="protein sequence ID" value="GAA4578822.1"/>
    <property type="molecule type" value="Genomic_DNA"/>
</dbReference>
<keyword evidence="6" id="KW-0408">Iron</keyword>
<dbReference type="Proteomes" id="UP001500307">
    <property type="component" value="Unassembled WGS sequence"/>
</dbReference>
<keyword evidence="5" id="KW-0560">Oxidoreductase</keyword>
<dbReference type="InterPro" id="IPR001128">
    <property type="entry name" value="Cyt_P450"/>
</dbReference>
<dbReference type="InterPro" id="IPR036396">
    <property type="entry name" value="Cyt_P450_sf"/>
</dbReference>
<proteinExistence type="inferred from homology"/>
<reference evidence="9" key="1">
    <citation type="journal article" date="2019" name="Int. J. Syst. Evol. Microbiol.">
        <title>The Global Catalogue of Microorganisms (GCM) 10K type strain sequencing project: providing services to taxonomists for standard genome sequencing and annotation.</title>
        <authorList>
            <consortium name="The Broad Institute Genomics Platform"/>
            <consortium name="The Broad Institute Genome Sequencing Center for Infectious Disease"/>
            <person name="Wu L."/>
            <person name="Ma J."/>
        </authorList>
    </citation>
    <scope>NUCLEOTIDE SEQUENCE [LARGE SCALE GENOMIC DNA]</scope>
    <source>
        <strain evidence="9">JCM 3175</strain>
    </source>
</reference>
<gene>
    <name evidence="8" type="ORF">GCM10023176_55440</name>
</gene>
<dbReference type="SUPFAM" id="SSF48264">
    <property type="entry name" value="Cytochrome P450"/>
    <property type="match status" value="1"/>
</dbReference>
<dbReference type="PRINTS" id="PR00463">
    <property type="entry name" value="EP450I"/>
</dbReference>
<keyword evidence="4" id="KW-0479">Metal-binding</keyword>
<name>A0ABP8T264_9ACTN</name>
<comment type="caution">
    <text evidence="8">The sequence shown here is derived from an EMBL/GenBank/DDBJ whole genome shotgun (WGS) entry which is preliminary data.</text>
</comment>
<evidence type="ECO:0000256" key="4">
    <source>
        <dbReference type="ARBA" id="ARBA00022723"/>
    </source>
</evidence>
<accession>A0ABP8T264</accession>
<evidence type="ECO:0000256" key="7">
    <source>
        <dbReference type="ARBA" id="ARBA00023033"/>
    </source>
</evidence>
<dbReference type="Gene3D" id="1.10.630.10">
    <property type="entry name" value="Cytochrome P450"/>
    <property type="match status" value="1"/>
</dbReference>
<dbReference type="RefSeq" id="WP_346124364.1">
    <property type="nucleotide sequence ID" value="NZ_BAABGU010000044.1"/>
</dbReference>
<keyword evidence="3" id="KW-0349">Heme</keyword>
<evidence type="ECO:0000256" key="6">
    <source>
        <dbReference type="ARBA" id="ARBA00023004"/>
    </source>
</evidence>
<comment type="similarity">
    <text evidence="2">Belongs to the cytochrome P450 family.</text>
</comment>
<evidence type="ECO:0000256" key="5">
    <source>
        <dbReference type="ARBA" id="ARBA00023002"/>
    </source>
</evidence>
<dbReference type="PANTHER" id="PTHR24286">
    <property type="entry name" value="CYTOCHROME P450 26"/>
    <property type="match status" value="1"/>
</dbReference>
<dbReference type="CDD" id="cd11067">
    <property type="entry name" value="CYP152"/>
    <property type="match status" value="1"/>
</dbReference>
<evidence type="ECO:0000313" key="8">
    <source>
        <dbReference type="EMBL" id="GAA4578822.1"/>
    </source>
</evidence>
<keyword evidence="7" id="KW-0503">Monooxygenase</keyword>
<dbReference type="InterPro" id="IPR002401">
    <property type="entry name" value="Cyt_P450_E_grp-I"/>
</dbReference>
<evidence type="ECO:0000256" key="1">
    <source>
        <dbReference type="ARBA" id="ARBA00001971"/>
    </source>
</evidence>
<evidence type="ECO:0000256" key="3">
    <source>
        <dbReference type="ARBA" id="ARBA00022617"/>
    </source>
</evidence>
<organism evidence="8 9">
    <name type="scientific">Micromonospora coerulea</name>
    <dbReference type="NCBI Taxonomy" id="47856"/>
    <lineage>
        <taxon>Bacteria</taxon>
        <taxon>Bacillati</taxon>
        <taxon>Actinomycetota</taxon>
        <taxon>Actinomycetes</taxon>
        <taxon>Micromonosporales</taxon>
        <taxon>Micromonosporaceae</taxon>
        <taxon>Micromonospora</taxon>
    </lineage>
</organism>
<dbReference type="Pfam" id="PF00067">
    <property type="entry name" value="p450"/>
    <property type="match status" value="1"/>
</dbReference>
<protein>
    <submittedName>
        <fullName evidence="8">Cytochrome P450</fullName>
    </submittedName>
</protein>
<comment type="cofactor">
    <cofactor evidence="1">
        <name>heme</name>
        <dbReference type="ChEBI" id="CHEBI:30413"/>
    </cofactor>
</comment>
<evidence type="ECO:0000256" key="2">
    <source>
        <dbReference type="ARBA" id="ARBA00010617"/>
    </source>
</evidence>